<dbReference type="Proteomes" id="UP000292262">
    <property type="component" value="Unassembled WGS sequence"/>
</dbReference>
<gene>
    <name evidence="2" type="ORF">EV197_2288</name>
</gene>
<evidence type="ECO:0000313" key="2">
    <source>
        <dbReference type="EMBL" id="RZS93708.1"/>
    </source>
</evidence>
<keyword evidence="1" id="KW-0812">Transmembrane</keyword>
<keyword evidence="1" id="KW-0472">Membrane</keyword>
<sequence length="170" mass="20130">MAVMNQPEEHTKRLTQLRYLTVGSSIAFVIITAPLLFYIVAIFPDGKLWETDFFTYHSKYFQSVSVFVWVLVGKLVPLLLLTIWYFTCKNWWYKALLIPIAVYCYQFISVLFEDSQTVDSHQVYYIVPFVIIVLCSLYGIRTKLFDRINNIDLSELIDMNNQRKGWKRFL</sequence>
<keyword evidence="1" id="KW-1133">Transmembrane helix</keyword>
<keyword evidence="3" id="KW-1185">Reference proteome</keyword>
<dbReference type="EMBL" id="SGXE01000002">
    <property type="protein sequence ID" value="RZS93708.1"/>
    <property type="molecule type" value="Genomic_DNA"/>
</dbReference>
<evidence type="ECO:0000313" key="3">
    <source>
        <dbReference type="Proteomes" id="UP000292262"/>
    </source>
</evidence>
<name>A0A4Q7P2X4_9FLAO</name>
<comment type="caution">
    <text evidence="2">The sequence shown here is derived from an EMBL/GenBank/DDBJ whole genome shotgun (WGS) entry which is preliminary data.</text>
</comment>
<feature type="transmembrane region" description="Helical" evidence="1">
    <location>
        <begin position="20"/>
        <end position="43"/>
    </location>
</feature>
<protein>
    <submittedName>
        <fullName evidence="2">Uncharacterized protein</fullName>
    </submittedName>
</protein>
<feature type="transmembrane region" description="Helical" evidence="1">
    <location>
        <begin position="63"/>
        <end position="84"/>
    </location>
</feature>
<feature type="transmembrane region" description="Helical" evidence="1">
    <location>
        <begin position="91"/>
        <end position="111"/>
    </location>
</feature>
<dbReference type="AlphaFoldDB" id="A0A4Q7P2X4"/>
<organism evidence="2 3">
    <name type="scientific">Aquimarina brevivitae</name>
    <dbReference type="NCBI Taxonomy" id="323412"/>
    <lineage>
        <taxon>Bacteria</taxon>
        <taxon>Pseudomonadati</taxon>
        <taxon>Bacteroidota</taxon>
        <taxon>Flavobacteriia</taxon>
        <taxon>Flavobacteriales</taxon>
        <taxon>Flavobacteriaceae</taxon>
        <taxon>Aquimarina</taxon>
    </lineage>
</organism>
<feature type="transmembrane region" description="Helical" evidence="1">
    <location>
        <begin position="123"/>
        <end position="140"/>
    </location>
</feature>
<accession>A0A4Q7P2X4</accession>
<evidence type="ECO:0000256" key="1">
    <source>
        <dbReference type="SAM" id="Phobius"/>
    </source>
</evidence>
<proteinExistence type="predicted"/>
<reference evidence="2 3" key="1">
    <citation type="submission" date="2019-02" db="EMBL/GenBank/DDBJ databases">
        <title>Genomic Encyclopedia of Type Strains, Phase IV (KMG-IV): sequencing the most valuable type-strain genomes for metagenomic binning, comparative biology and taxonomic classification.</title>
        <authorList>
            <person name="Goeker M."/>
        </authorList>
    </citation>
    <scope>NUCLEOTIDE SEQUENCE [LARGE SCALE GENOMIC DNA]</scope>
    <source>
        <strain evidence="2 3">DSM 17196</strain>
    </source>
</reference>